<feature type="binding site" evidence="19">
    <location>
        <position position="12"/>
    </location>
    <ligand>
        <name>[4Fe-4S] cluster</name>
        <dbReference type="ChEBI" id="CHEBI:49883"/>
        <label>2</label>
        <note>4Fe-4S-S-AdoMet</note>
    </ligand>
</feature>
<name>A0AAD5XGJ0_9FUNG</name>
<dbReference type="InterPro" id="IPR000731">
    <property type="entry name" value="SSD"/>
</dbReference>
<dbReference type="PRINTS" id="PR00071">
    <property type="entry name" value="HMGCOARDTASE"/>
</dbReference>
<keyword evidence="24" id="KW-1185">Reference proteome</keyword>
<dbReference type="Gene3D" id="3.90.770.10">
    <property type="entry name" value="3-hydroxy-3-methylglutaryl-coenzyme A Reductase, Chain A, domain 2"/>
    <property type="match status" value="1"/>
</dbReference>
<evidence type="ECO:0000313" key="24">
    <source>
        <dbReference type="Proteomes" id="UP001211907"/>
    </source>
</evidence>
<dbReference type="PROSITE" id="PS01192">
    <property type="entry name" value="HMG_COA_REDUCTASE_3"/>
    <property type="match status" value="1"/>
</dbReference>
<comment type="caution">
    <text evidence="19">Lacks conserved residue(s) required for the propagation of feature annotation.</text>
</comment>
<comment type="subcellular location">
    <subcellularLocation>
        <location evidence="1 20">Endoplasmic reticulum membrane</location>
        <topology evidence="1 20">Multi-pass membrane protein</topology>
    </subcellularLocation>
    <subcellularLocation>
        <location evidence="19">Mitochondrion</location>
    </subcellularLocation>
</comment>
<feature type="transmembrane region" description="Helical" evidence="20">
    <location>
        <begin position="658"/>
        <end position="678"/>
    </location>
</feature>
<keyword evidence="16" id="KW-0325">Glycoprotein</keyword>
<keyword evidence="15 20" id="KW-0472">Membrane</keyword>
<evidence type="ECO:0000259" key="22">
    <source>
        <dbReference type="PROSITE" id="PS51918"/>
    </source>
</evidence>
<proteinExistence type="inferred from homology"/>
<evidence type="ECO:0000256" key="3">
    <source>
        <dbReference type="ARBA" id="ARBA00007661"/>
    </source>
</evidence>
<comment type="caution">
    <text evidence="23">The sequence shown here is derived from an EMBL/GenBank/DDBJ whole genome shotgun (WGS) entry which is preliminary data.</text>
</comment>
<evidence type="ECO:0000256" key="17">
    <source>
        <dbReference type="ARBA" id="ARBA00047326"/>
    </source>
</evidence>
<dbReference type="PANTHER" id="PTHR10572">
    <property type="entry name" value="3-HYDROXY-3-METHYLGLUTARYL-COENZYME A REDUCTASE"/>
    <property type="match status" value="1"/>
</dbReference>
<comment type="similarity">
    <text evidence="19">Belongs to the radical SAM superfamily. Lipoyl synthase family.</text>
</comment>
<dbReference type="InterPro" id="IPR003698">
    <property type="entry name" value="Lipoyl_synth"/>
</dbReference>
<dbReference type="SMART" id="SM00729">
    <property type="entry name" value="Elp3"/>
    <property type="match status" value="1"/>
</dbReference>
<dbReference type="Pfam" id="PF00368">
    <property type="entry name" value="HMG-CoA_red"/>
    <property type="match status" value="1"/>
</dbReference>
<keyword evidence="10 20" id="KW-0521">NADP</keyword>
<dbReference type="GO" id="GO:0016992">
    <property type="term" value="F:lipoate synthase activity"/>
    <property type="evidence" value="ECO:0007669"/>
    <property type="project" value="UniProtKB-UniRule"/>
</dbReference>
<organism evidence="23 24">
    <name type="scientific">Physocladia obscura</name>
    <dbReference type="NCBI Taxonomy" id="109957"/>
    <lineage>
        <taxon>Eukaryota</taxon>
        <taxon>Fungi</taxon>
        <taxon>Fungi incertae sedis</taxon>
        <taxon>Chytridiomycota</taxon>
        <taxon>Chytridiomycota incertae sedis</taxon>
        <taxon>Chytridiomycetes</taxon>
        <taxon>Chytridiales</taxon>
        <taxon>Chytriomycetaceae</taxon>
        <taxon>Physocladia</taxon>
    </lineage>
</organism>
<dbReference type="InterPro" id="IPR007197">
    <property type="entry name" value="rSAM"/>
</dbReference>
<evidence type="ECO:0000256" key="19">
    <source>
        <dbReference type="HAMAP-Rule" id="MF_03123"/>
    </source>
</evidence>
<evidence type="ECO:0000313" key="23">
    <source>
        <dbReference type="EMBL" id="KAJ3132644.1"/>
    </source>
</evidence>
<dbReference type="GO" id="GO:0008299">
    <property type="term" value="P:isoprenoid biosynthetic process"/>
    <property type="evidence" value="ECO:0007669"/>
    <property type="project" value="InterPro"/>
</dbReference>
<feature type="transmembrane region" description="Helical" evidence="20">
    <location>
        <begin position="684"/>
        <end position="709"/>
    </location>
</feature>
<keyword evidence="4 19" id="KW-0004">4Fe-4S</keyword>
<dbReference type="Gene3D" id="1.10.3270.10">
    <property type="entry name" value="HMGR, N-terminal domain"/>
    <property type="match status" value="1"/>
</dbReference>
<dbReference type="NCBIfam" id="TIGR00510">
    <property type="entry name" value="lipA"/>
    <property type="match status" value="1"/>
</dbReference>
<evidence type="ECO:0000256" key="10">
    <source>
        <dbReference type="ARBA" id="ARBA00022857"/>
    </source>
</evidence>
<reference evidence="23" key="1">
    <citation type="submission" date="2020-05" db="EMBL/GenBank/DDBJ databases">
        <title>Phylogenomic resolution of chytrid fungi.</title>
        <authorList>
            <person name="Stajich J.E."/>
            <person name="Amses K."/>
            <person name="Simmons R."/>
            <person name="Seto K."/>
            <person name="Myers J."/>
            <person name="Bonds A."/>
            <person name="Quandt C.A."/>
            <person name="Barry K."/>
            <person name="Liu P."/>
            <person name="Grigoriev I."/>
            <person name="Longcore J.E."/>
            <person name="James T.Y."/>
        </authorList>
    </citation>
    <scope>NUCLEOTIDE SEQUENCE</scope>
    <source>
        <strain evidence="23">JEL0513</strain>
    </source>
</reference>
<dbReference type="GO" id="GO:0015936">
    <property type="term" value="P:coenzyme A metabolic process"/>
    <property type="evidence" value="ECO:0007669"/>
    <property type="project" value="InterPro"/>
</dbReference>
<dbReference type="PANTHER" id="PTHR10572:SF24">
    <property type="entry name" value="3-HYDROXY-3-METHYLGLUTARYL-COENZYME A REDUCTASE"/>
    <property type="match status" value="1"/>
</dbReference>
<dbReference type="EC" id="2.8.1.8" evidence="19"/>
<keyword evidence="7 20" id="KW-0812">Transmembrane</keyword>
<evidence type="ECO:0000256" key="18">
    <source>
        <dbReference type="ARBA" id="ARBA00049909"/>
    </source>
</evidence>
<dbReference type="InterPro" id="IPR023282">
    <property type="entry name" value="HMG_CoA_Rdtase_N"/>
</dbReference>
<dbReference type="GO" id="GO:0006696">
    <property type="term" value="P:ergosterol biosynthetic process"/>
    <property type="evidence" value="ECO:0007669"/>
    <property type="project" value="TreeGrafter"/>
</dbReference>
<dbReference type="CDD" id="cd01335">
    <property type="entry name" value="Radical_SAM"/>
    <property type="match status" value="1"/>
</dbReference>
<keyword evidence="14 19" id="KW-0411">Iron-sulfur</keyword>
<protein>
    <recommendedName>
        <fullName evidence="19">Lipoyl synthase, mitochondrial</fullName>
        <ecNumber evidence="19">2.8.1.8</ecNumber>
    </recommendedName>
    <alternativeName>
        <fullName evidence="19">Lipoate synthase</fullName>
        <shortName evidence="19">LS</shortName>
        <shortName evidence="19">Lip-syn</shortName>
    </alternativeName>
    <alternativeName>
        <fullName evidence="19">Lipoic acid synthase</fullName>
    </alternativeName>
</protein>
<feature type="transmembrane region" description="Helical" evidence="20">
    <location>
        <begin position="609"/>
        <end position="625"/>
    </location>
</feature>
<dbReference type="HAMAP" id="MF_00206">
    <property type="entry name" value="Lipoyl_synth"/>
    <property type="match status" value="1"/>
</dbReference>
<comment type="cofactor">
    <cofactor evidence="19">
        <name>[4Fe-4S] cluster</name>
        <dbReference type="ChEBI" id="CHEBI:49883"/>
    </cofactor>
    <text evidence="19">Binds 2 [4Fe-4S] clusters per subunit. One cluster is coordinated with 3 cysteines and an exchangeable S-adenosyl-L-methionine.</text>
</comment>
<dbReference type="GO" id="GO:0005778">
    <property type="term" value="C:peroxisomal membrane"/>
    <property type="evidence" value="ECO:0007669"/>
    <property type="project" value="TreeGrafter"/>
</dbReference>
<dbReference type="SUPFAM" id="SSF55035">
    <property type="entry name" value="NAD-binding domain of HMG-CoA reductase"/>
    <property type="match status" value="1"/>
</dbReference>
<feature type="binding site" evidence="19">
    <location>
        <position position="220"/>
    </location>
    <ligand>
        <name>[4Fe-4S] cluster</name>
        <dbReference type="ChEBI" id="CHEBI:49883"/>
        <label>1</label>
    </ligand>
</feature>
<dbReference type="InterPro" id="IPR023076">
    <property type="entry name" value="HMG_CoA_Rdtase_CS"/>
</dbReference>
<dbReference type="PROSITE" id="PS00066">
    <property type="entry name" value="HMG_COA_REDUCTASE_1"/>
    <property type="match status" value="1"/>
</dbReference>
<evidence type="ECO:0000256" key="15">
    <source>
        <dbReference type="ARBA" id="ARBA00023136"/>
    </source>
</evidence>
<dbReference type="InterPro" id="IPR023074">
    <property type="entry name" value="HMG_CoA_Rdtase_cat_sf"/>
</dbReference>
<keyword evidence="12 20" id="KW-0560">Oxidoreductase</keyword>
<dbReference type="GO" id="GO:0005789">
    <property type="term" value="C:endoplasmic reticulum membrane"/>
    <property type="evidence" value="ECO:0007669"/>
    <property type="project" value="UniProtKB-SubCell"/>
</dbReference>
<dbReference type="InterPro" id="IPR013785">
    <property type="entry name" value="Aldolase_TIM"/>
</dbReference>
<dbReference type="SUPFAM" id="SSF102114">
    <property type="entry name" value="Radical SAM enzymes"/>
    <property type="match status" value="1"/>
</dbReference>
<dbReference type="InterPro" id="IPR002202">
    <property type="entry name" value="HMG_CoA_Rdtase"/>
</dbReference>
<keyword evidence="13 19" id="KW-0408">Iron</keyword>
<evidence type="ECO:0000256" key="4">
    <source>
        <dbReference type="ARBA" id="ARBA00022485"/>
    </source>
</evidence>
<dbReference type="GO" id="GO:0004420">
    <property type="term" value="F:hydroxymethylglutaryl-CoA reductase (NADPH) activity"/>
    <property type="evidence" value="ECO:0007669"/>
    <property type="project" value="UniProtKB-EC"/>
</dbReference>
<feature type="transmembrane region" description="Helical" evidence="20">
    <location>
        <begin position="551"/>
        <end position="570"/>
    </location>
</feature>
<dbReference type="GO" id="GO:0005739">
    <property type="term" value="C:mitochondrion"/>
    <property type="evidence" value="ECO:0007669"/>
    <property type="project" value="UniProtKB-SubCell"/>
</dbReference>
<accession>A0AAD5XGJ0</accession>
<evidence type="ECO:0000256" key="1">
    <source>
        <dbReference type="ARBA" id="ARBA00004477"/>
    </source>
</evidence>
<keyword evidence="9 20" id="KW-0256">Endoplasmic reticulum</keyword>
<dbReference type="SFLD" id="SFLDS00029">
    <property type="entry name" value="Radical_SAM"/>
    <property type="match status" value="1"/>
</dbReference>
<dbReference type="InterPro" id="IPR004554">
    <property type="entry name" value="HMG_CoA_Rdtase_eu_arc"/>
</dbReference>
<comment type="function">
    <text evidence="19">Catalyzes the radical-mediated insertion of two sulfur atoms into the C-6 and C-8 positions of the octanoyl moiety bound to the lipoyl domains of lipoate-dependent enzymes, thereby converting the octanoylated domains into lipoylated derivatives.</text>
</comment>
<evidence type="ECO:0000256" key="8">
    <source>
        <dbReference type="ARBA" id="ARBA00022723"/>
    </source>
</evidence>
<keyword evidence="6 19" id="KW-0949">S-adenosyl-L-methionine</keyword>
<dbReference type="InterPro" id="IPR058240">
    <property type="entry name" value="rSAM_sf"/>
</dbReference>
<dbReference type="PROSITE" id="PS50156">
    <property type="entry name" value="SSD"/>
    <property type="match status" value="1"/>
</dbReference>
<evidence type="ECO:0000256" key="7">
    <source>
        <dbReference type="ARBA" id="ARBA00022692"/>
    </source>
</evidence>
<dbReference type="Proteomes" id="UP001211907">
    <property type="component" value="Unassembled WGS sequence"/>
</dbReference>
<dbReference type="FunFam" id="3.20.20.70:FF:000036">
    <property type="entry name" value="Lipoyl synthase, mitochondrial"/>
    <property type="match status" value="1"/>
</dbReference>
<dbReference type="FunFam" id="3.90.770.10:FF:000002">
    <property type="entry name" value="3-hydroxy-3-methylglutaryl coenzyme A reductase"/>
    <property type="match status" value="1"/>
</dbReference>
<dbReference type="PROSITE" id="PS51918">
    <property type="entry name" value="RADICAL_SAM"/>
    <property type="match status" value="1"/>
</dbReference>
<feature type="domain" description="SSD" evidence="21">
    <location>
        <begin position="550"/>
        <end position="709"/>
    </location>
</feature>
<dbReference type="GO" id="GO:0051539">
    <property type="term" value="F:4 iron, 4 sulfur cluster binding"/>
    <property type="evidence" value="ECO:0007669"/>
    <property type="project" value="UniProtKB-UniRule"/>
</dbReference>
<keyword evidence="8 19" id="KW-0479">Metal-binding</keyword>
<feature type="domain" description="Radical SAM core" evidence="22">
    <location>
        <begin position="1"/>
        <end position="209"/>
    </location>
</feature>
<evidence type="ECO:0000256" key="12">
    <source>
        <dbReference type="ARBA" id="ARBA00023002"/>
    </source>
</evidence>
<evidence type="ECO:0000256" key="9">
    <source>
        <dbReference type="ARBA" id="ARBA00022824"/>
    </source>
</evidence>
<dbReference type="FunFam" id="3.30.70.420:FF:000001">
    <property type="entry name" value="3-hydroxy-3-methylglutaryl coenzyme A reductase"/>
    <property type="match status" value="1"/>
</dbReference>
<feature type="binding site" evidence="19">
    <location>
        <position position="9"/>
    </location>
    <ligand>
        <name>[4Fe-4S] cluster</name>
        <dbReference type="ChEBI" id="CHEBI:49883"/>
        <label>2</label>
        <note>4Fe-4S-S-AdoMet</note>
    </ligand>
</feature>
<keyword evidence="19" id="KW-0496">Mitochondrion</keyword>
<dbReference type="InterPro" id="IPR009023">
    <property type="entry name" value="HMG_CoA_Rdtase_NAD(P)-bd_sf"/>
</dbReference>
<dbReference type="EMBL" id="JADGJH010000243">
    <property type="protein sequence ID" value="KAJ3132644.1"/>
    <property type="molecule type" value="Genomic_DNA"/>
</dbReference>
<keyword evidence="5 19" id="KW-0808">Transferase</keyword>
<dbReference type="InterPro" id="IPR009029">
    <property type="entry name" value="HMG_CoA_Rdtase_sub-bd_dom_sf"/>
</dbReference>
<evidence type="ECO:0000256" key="16">
    <source>
        <dbReference type="ARBA" id="ARBA00023180"/>
    </source>
</evidence>
<dbReference type="NCBIfam" id="NF009544">
    <property type="entry name" value="PRK12928.1"/>
    <property type="match status" value="1"/>
</dbReference>
<dbReference type="FunFam" id="1.10.3270.10:FF:000001">
    <property type="entry name" value="3-hydroxy-3-methylglutaryl coenzyme A reductase"/>
    <property type="match status" value="1"/>
</dbReference>
<dbReference type="InterPro" id="IPR053958">
    <property type="entry name" value="HMGCR/SNAP/NPC1-like_SSD"/>
</dbReference>
<comment type="catalytic activity">
    <reaction evidence="17 19">
        <text>[[Fe-S] cluster scaffold protein carrying a second [4Fe-4S](2+) cluster] + N(6)-octanoyl-L-lysyl-[protein] + 2 oxidized [2Fe-2S]-[ferredoxin] + 2 S-adenosyl-L-methionine + 4 H(+) = [[Fe-S] cluster scaffold protein] + N(6)-[(R)-dihydrolipoyl]-L-lysyl-[protein] + 4 Fe(3+) + 2 hydrogen sulfide + 2 5'-deoxyadenosine + 2 L-methionine + 2 reduced [2Fe-2S]-[ferredoxin]</text>
        <dbReference type="Rhea" id="RHEA:16585"/>
        <dbReference type="Rhea" id="RHEA-COMP:9928"/>
        <dbReference type="Rhea" id="RHEA-COMP:10000"/>
        <dbReference type="Rhea" id="RHEA-COMP:10001"/>
        <dbReference type="Rhea" id="RHEA-COMP:10475"/>
        <dbReference type="Rhea" id="RHEA-COMP:14568"/>
        <dbReference type="Rhea" id="RHEA-COMP:14569"/>
        <dbReference type="ChEBI" id="CHEBI:15378"/>
        <dbReference type="ChEBI" id="CHEBI:17319"/>
        <dbReference type="ChEBI" id="CHEBI:29034"/>
        <dbReference type="ChEBI" id="CHEBI:29919"/>
        <dbReference type="ChEBI" id="CHEBI:33722"/>
        <dbReference type="ChEBI" id="CHEBI:33737"/>
        <dbReference type="ChEBI" id="CHEBI:33738"/>
        <dbReference type="ChEBI" id="CHEBI:57844"/>
        <dbReference type="ChEBI" id="CHEBI:59789"/>
        <dbReference type="ChEBI" id="CHEBI:78809"/>
        <dbReference type="ChEBI" id="CHEBI:83100"/>
        <dbReference type="EC" id="2.8.1.8"/>
    </reaction>
</comment>
<evidence type="ECO:0000256" key="5">
    <source>
        <dbReference type="ARBA" id="ARBA00022679"/>
    </source>
</evidence>
<dbReference type="PROSITE" id="PS50065">
    <property type="entry name" value="HMG_COA_REDUCTASE_4"/>
    <property type="match status" value="1"/>
</dbReference>
<evidence type="ECO:0000256" key="11">
    <source>
        <dbReference type="ARBA" id="ARBA00022989"/>
    </source>
</evidence>
<evidence type="ECO:0000256" key="6">
    <source>
        <dbReference type="ARBA" id="ARBA00022691"/>
    </source>
</evidence>
<comment type="pathway">
    <text evidence="19">Protein modification; protein lipoylation via endogenous pathway; protein N(6)-(lipoyl)lysine from octanoyl-[acyl-carrier-protein]: step 2/2.</text>
</comment>
<gene>
    <name evidence="23" type="primary">HMG1</name>
    <name evidence="23" type="ORF">HK100_005123</name>
</gene>
<dbReference type="InterPro" id="IPR006638">
    <property type="entry name" value="Elp3/MiaA/NifB-like_rSAM"/>
</dbReference>
<dbReference type="SUPFAM" id="SSF56542">
    <property type="entry name" value="Substrate-binding domain of HMG-CoA reductase"/>
    <property type="match status" value="1"/>
</dbReference>
<sequence>MGDECTRGCRFCSVKTNRKPGALDPHEPENTAEAISRWGLDYVVLTSVDRDDLADGGAEHFATTVELIKKKAPQILVECLTGDFRGNLANVDKVALSGLEVYAHNIETVENLQHIVRDRRASFKQSLSVLERAKAAKPSLVTKTSMMLGLGETDEEVLHALKALRDTDVDVVTFGQYMRPTKKHMKVEEYVHPSKFDYWAAVANGLGFKYVASGPLVRSSYKAGEFYIKNVLLKEKAENSAIAAGASDEQRSASNISLRNATVLEREGTGDMLSRTLLPLVSLSTAHPIEVISVSLILACYCYVSLLYSMILGEGSGIGIGIGVKEAGEQHAFSAMLQGNRIVRLQDDLFSEYSTSIVFHSDVKLLAKRVVVALPNAKFRTGSVFEAAKQLERQVLQVRVPGPANPIAGVSFADLCYVVPTATATAAADPANTVVHASDLPSHAHCLYASPFAVTDKSAFVASTNGPNSNSNNNNNYNNNNAIVFTFLLDQANASNVASAALWSQKVDSLLNPLLSTSHPYTASSASDSNLSNKLFTNIRDFYEGSSNAEIAIVLLSNFFLHATLVSLFLNMRKIGSSFSLGFALLLNGSLSLLVSLMCAKYLNVNLTVIQLFEALPLLVVTIGFERHFALTRAILEANGSSTSNQILAAVKEVSPSIIRNCFIEVGFMVLGSLAGIHEGLKDFALLAAFILFFDCLGLFSFYLSLLALKLELRKMRKETPWGGRDLSDDTDSEITANDTNLKLSVSIFEGINSFLSSKSKLPFVLVVILAQAALDRSSHHSAAVNPLQPVVDLIKGNMRVDTALINVAAPHVLYPLKSTSSKNRFIGDLLSMFESNNDGTIALIIIVACGILLTKYLRWAKLADETRSVEEKPKLAAVPPATATKEEIVTKTISIKSKQVEKSAAVAAINQAEIVNQQPAPQTVKVVALPSELDLLLETLKSNPQNLSDAQVLTLVSNGKIAFHALEKALKDTTRAVEIRRAVLSKEIGIDVSSSLLPVSHYDYDKVYGVCCENVIGYMPIPVGVAGPLTINGKSYYIPMATTEGCLIASTSRGCKAINSGGGAQTVLTNDGMTRGPVVQFPSCTKANECKNWIESDTGRAQIEAEFGSTSRFAKIKSIKTRIAGRLMFIRFSVFTGDAMGMNMISKGVEKALDAIQFAFPDMTVVAISGNYCTDKKPAAINWIEGRGKSIVVDAVIPSKVVTQVLKTTVAAMVELNISKNLVGSAMAGSIGGFNAHAANILTAVYIATGQDPAQNVESSNCITLMEAVGNEEGGEDLYVSCTMPSVEVGTVGGGTGLAPQAACLKMLGVHGPSQDAPGANSQLLAQIIGAAVMAGELSLCSALAAGHLVKSHMVHNRAKPSADSPATVTTPTAPVRVLVGSCIKS</sequence>
<comment type="catalytic activity">
    <reaction evidence="18">
        <text>(R)-mevalonate + 2 NADP(+) + CoA = (3S)-3-hydroxy-3-methylglutaryl-CoA + 2 NADPH + 2 H(+)</text>
        <dbReference type="Rhea" id="RHEA:15989"/>
        <dbReference type="ChEBI" id="CHEBI:15378"/>
        <dbReference type="ChEBI" id="CHEBI:36464"/>
        <dbReference type="ChEBI" id="CHEBI:43074"/>
        <dbReference type="ChEBI" id="CHEBI:57287"/>
        <dbReference type="ChEBI" id="CHEBI:57783"/>
        <dbReference type="ChEBI" id="CHEBI:58349"/>
        <dbReference type="EC" id="1.1.1.34"/>
    </reaction>
    <physiologicalReaction direction="right-to-left" evidence="18">
        <dbReference type="Rhea" id="RHEA:15991"/>
    </physiologicalReaction>
</comment>
<dbReference type="NCBIfam" id="TIGR00533">
    <property type="entry name" value="HMG_CoA_R_NADP"/>
    <property type="match status" value="1"/>
</dbReference>
<dbReference type="NCBIfam" id="NF004019">
    <property type="entry name" value="PRK05481.1"/>
    <property type="match status" value="1"/>
</dbReference>
<keyword evidence="11 20" id="KW-1133">Transmembrane helix</keyword>
<dbReference type="Gene3D" id="3.20.20.70">
    <property type="entry name" value="Aldolase class I"/>
    <property type="match status" value="1"/>
</dbReference>
<evidence type="ECO:0000256" key="20">
    <source>
        <dbReference type="RuleBase" id="RU361219"/>
    </source>
</evidence>
<evidence type="ECO:0000256" key="14">
    <source>
        <dbReference type="ARBA" id="ARBA00023014"/>
    </source>
</evidence>
<dbReference type="GO" id="GO:0046872">
    <property type="term" value="F:metal ion binding"/>
    <property type="evidence" value="ECO:0007669"/>
    <property type="project" value="UniProtKB-KW"/>
</dbReference>
<dbReference type="CDD" id="cd00643">
    <property type="entry name" value="HMG-CoA_reductase_classI"/>
    <property type="match status" value="1"/>
</dbReference>
<comment type="similarity">
    <text evidence="3 20">Belongs to the HMG-CoA reductase family.</text>
</comment>
<evidence type="ECO:0000256" key="13">
    <source>
        <dbReference type="ARBA" id="ARBA00023004"/>
    </source>
</evidence>
<dbReference type="Gene3D" id="3.30.70.420">
    <property type="entry name" value="Hydroxymethylglutaryl-CoA reductase, class I/II, NAD/NADP-binding domain"/>
    <property type="match status" value="1"/>
</dbReference>
<feature type="binding site" evidence="19">
    <location>
        <position position="5"/>
    </location>
    <ligand>
        <name>[4Fe-4S] cluster</name>
        <dbReference type="ChEBI" id="CHEBI:49883"/>
        <label>2</label>
        <note>4Fe-4S-S-AdoMet</note>
    </ligand>
</feature>
<comment type="pathway">
    <text evidence="2 20">Metabolic intermediate biosynthesis; (R)-mevalonate biosynthesis; (R)-mevalonate from acetyl-CoA: step 3/3.</text>
</comment>
<feature type="transmembrane region" description="Helical" evidence="20">
    <location>
        <begin position="582"/>
        <end position="603"/>
    </location>
</feature>
<evidence type="ECO:0000259" key="21">
    <source>
        <dbReference type="PROSITE" id="PS50156"/>
    </source>
</evidence>
<feature type="transmembrane region" description="Helical" evidence="20">
    <location>
        <begin position="841"/>
        <end position="860"/>
    </location>
</feature>
<dbReference type="Pfam" id="PF12349">
    <property type="entry name" value="Sterol-sensing"/>
    <property type="match status" value="1"/>
</dbReference>
<evidence type="ECO:0000256" key="2">
    <source>
        <dbReference type="ARBA" id="ARBA00005084"/>
    </source>
</evidence>
<dbReference type="GO" id="GO:0009249">
    <property type="term" value="P:protein lipoylation"/>
    <property type="evidence" value="ECO:0007669"/>
    <property type="project" value="UniProtKB-UniRule"/>
</dbReference>
<dbReference type="Pfam" id="PF04055">
    <property type="entry name" value="Radical_SAM"/>
    <property type="match status" value="1"/>
</dbReference>
<dbReference type="PROSITE" id="PS00318">
    <property type="entry name" value="HMG_COA_REDUCTASE_2"/>
    <property type="match status" value="1"/>
</dbReference>